<dbReference type="OrthoDB" id="2503993at2759"/>
<dbReference type="PANTHER" id="PTHR31778">
    <property type="entry name" value="BUD SITE SELECTION PROTEIN RAX2"/>
    <property type="match status" value="1"/>
</dbReference>
<dbReference type="PANTHER" id="PTHR31778:SF2">
    <property type="entry name" value="BUD SITE SELECTION PROTEIN RAX2"/>
    <property type="match status" value="1"/>
</dbReference>
<keyword evidence="7" id="KW-1185">Reference proteome</keyword>
<dbReference type="Gene3D" id="2.120.10.80">
    <property type="entry name" value="Kelch-type beta propeller"/>
    <property type="match status" value="2"/>
</dbReference>
<feature type="chain" id="PRO_5002168080" description="SH3 domain-containing protein" evidence="4">
    <location>
        <begin position="28"/>
        <end position="1415"/>
    </location>
</feature>
<dbReference type="Proteomes" id="UP000054217">
    <property type="component" value="Unassembled WGS sequence"/>
</dbReference>
<evidence type="ECO:0000256" key="4">
    <source>
        <dbReference type="SAM" id="SignalP"/>
    </source>
</evidence>
<sequence length="1415" mass="146102">MLLPSPSLSTWPVAMLFASSLVHSTLASLPLVDFDRMGQVALTGAFAGLSLFDNSTPSSFDPSTTSLLSRTTQGALANLGNTNSGGSISAGCALGDLFYIAGSFSSIGNVSANYVASYSPSPGTFSSVGSSGPNGPVTAVYCDVPNNNLWVGGNFSSPGSSVAVWNTKSNTWSAPPFKGLSGANAQVFSISQNISSSSLFFAGSFVTSFAGNTTSVNNTNNPNVPYSPGASPFSSSLVPIPLQNAEIEAAPSSTNPEYSNIQTILCPAGPDGPDNTWLAQDGNSAVITVLTFSSISAYGIRLGNTFMSGYGTTGFSVTSIPDNTVQALSYVDISTGQNETCTNLCPLSTDPSALYQDFLFSSPVTLSGVQITLSEWTGAAPGLHMMQLLSSGAFVSAIADGNTQSCFAPNPSNVTLTGTWTTKDASTDIPATLQTVLVSTVAVGTPAAQAPTFTWMPYVSAAGQYDINMVIPGCADFQDCDLRTSVKLTVFPGGGTQPYVSTVSQQIQEDTTILIYSGPVVPSSSTFELTVTMALADSPIGSGQNGEYELVAGNLELTLTSANLTSSSGSASSSANSSGSAGILHGFGFFEWPLNSPTSFDATGTVPAASETFLDGVGVELYNALGASVSGTTEVSAVIQHSSGVLFLGGNFESSAGVSNIVAFKDGNLVALTENGLNGGVSSFALDGDDLYIGGSFSDTQTPSMQGKLRGIAVYHIDSGSWGALGAGLNGPVTSVALSNGQLQVVGNFTEALSPSSIASSAGGLAVWDIAGGSWINSGGFVLGNMTFVCPSTSVGGNSDSQFLAGNVQSMAEYGSTGFVMLSNSANGPAVTPVSVQLDANVNSSVVPAMNRRREHHARGPVSWFSHHVKATLYPRQQSSSLTLPPSPPTPAPAVLAGAFWSNTSSSEEVMIIGGNFTFVSASGTVSQAVAIYDPSSSTINALPGSQVYGIVRALLVDSEQHLYVGGEFNLSNANGFAIYDLGAEEWLTSTQTLQAASATPIVRSISISASKPNAVIVAGSFSQAGTVTCQAICLLDTQLDQWSALGGGIQGDISSVSYAGSNQEYLIAGGVITLPNGTTTSVAQYSFPNATWTAVGNPTDIPGPVTALAVDDGNSSSIFAAGRTSDGSSPFMVFWDGISWSYIGTSLQGNSNISQLLMVPLQNTHSPNSVVESDRMLMVSGSLSDQSFGSASSVLFDGEIFIPYITSLSAQGTMGFVSALFYSIANFSFVQQHFLATGIVILISIAIAAGVVFFLALVGIIWTLLSRRDDGAAKYDSSDEDKDSIQHRPSSLLEHINAATRTTILGTSAFNVSTEKEEMAREGGSAEPDPFGPDGSNYLRAETPSDAVVGTMAAAEEYSRPAHARYAFDGTEEGELPLTVGLEVEVLDDRDAAWWYVRNPQTGQEGVVPAAYLY</sequence>
<dbReference type="Pfam" id="PF12768">
    <property type="entry name" value="Rax2"/>
    <property type="match status" value="1"/>
</dbReference>
<feature type="transmembrane region" description="Helical" evidence="3">
    <location>
        <begin position="1202"/>
        <end position="1223"/>
    </location>
</feature>
<dbReference type="PROSITE" id="PS50002">
    <property type="entry name" value="SH3"/>
    <property type="match status" value="1"/>
</dbReference>
<organism evidence="6 7">
    <name type="scientific">Pisolithus tinctorius Marx 270</name>
    <dbReference type="NCBI Taxonomy" id="870435"/>
    <lineage>
        <taxon>Eukaryota</taxon>
        <taxon>Fungi</taxon>
        <taxon>Dikarya</taxon>
        <taxon>Basidiomycota</taxon>
        <taxon>Agaricomycotina</taxon>
        <taxon>Agaricomycetes</taxon>
        <taxon>Agaricomycetidae</taxon>
        <taxon>Boletales</taxon>
        <taxon>Sclerodermatineae</taxon>
        <taxon>Pisolithaceae</taxon>
        <taxon>Pisolithus</taxon>
    </lineage>
</organism>
<keyword evidence="4" id="KW-0732">Signal</keyword>
<evidence type="ECO:0000256" key="1">
    <source>
        <dbReference type="ARBA" id="ARBA00022443"/>
    </source>
</evidence>
<dbReference type="SUPFAM" id="SSF50044">
    <property type="entry name" value="SH3-domain"/>
    <property type="match status" value="1"/>
</dbReference>
<feature type="signal peptide" evidence="4">
    <location>
        <begin position="1"/>
        <end position="27"/>
    </location>
</feature>
<keyword evidence="3" id="KW-0472">Membrane</keyword>
<dbReference type="Gene3D" id="2.30.30.40">
    <property type="entry name" value="SH3 Domains"/>
    <property type="match status" value="1"/>
</dbReference>
<feature type="transmembrane region" description="Helical" evidence="3">
    <location>
        <begin position="1235"/>
        <end position="1266"/>
    </location>
</feature>
<evidence type="ECO:0000256" key="2">
    <source>
        <dbReference type="PROSITE-ProRule" id="PRU00192"/>
    </source>
</evidence>
<dbReference type="Pfam" id="PF20842">
    <property type="entry name" value="Rax2_2"/>
    <property type="match status" value="1"/>
</dbReference>
<evidence type="ECO:0000256" key="3">
    <source>
        <dbReference type="SAM" id="Phobius"/>
    </source>
</evidence>
<dbReference type="InterPro" id="IPR011043">
    <property type="entry name" value="Gal_Oxase/kelch_b-propeller"/>
</dbReference>
<evidence type="ECO:0000313" key="6">
    <source>
        <dbReference type="EMBL" id="KIO10059.1"/>
    </source>
</evidence>
<reference evidence="7" key="2">
    <citation type="submission" date="2015-01" db="EMBL/GenBank/DDBJ databases">
        <title>Evolutionary Origins and Diversification of the Mycorrhizal Mutualists.</title>
        <authorList>
            <consortium name="DOE Joint Genome Institute"/>
            <consortium name="Mycorrhizal Genomics Consortium"/>
            <person name="Kohler A."/>
            <person name="Kuo A."/>
            <person name="Nagy L.G."/>
            <person name="Floudas D."/>
            <person name="Copeland A."/>
            <person name="Barry K.W."/>
            <person name="Cichocki N."/>
            <person name="Veneault-Fourrey C."/>
            <person name="LaButti K."/>
            <person name="Lindquist E.A."/>
            <person name="Lipzen A."/>
            <person name="Lundell T."/>
            <person name="Morin E."/>
            <person name="Murat C."/>
            <person name="Riley R."/>
            <person name="Ohm R."/>
            <person name="Sun H."/>
            <person name="Tunlid A."/>
            <person name="Henrissat B."/>
            <person name="Grigoriev I.V."/>
            <person name="Hibbett D.S."/>
            <person name="Martin F."/>
        </authorList>
    </citation>
    <scope>NUCLEOTIDE SEQUENCE [LARGE SCALE GENOMIC DNA]</scope>
    <source>
        <strain evidence="7">Marx 270</strain>
    </source>
</reference>
<dbReference type="InParanoid" id="A0A0C3PNR7"/>
<gene>
    <name evidence="6" type="ORF">M404DRAFT_996045</name>
</gene>
<dbReference type="SUPFAM" id="SSF50965">
    <property type="entry name" value="Galactose oxidase, central domain"/>
    <property type="match status" value="2"/>
</dbReference>
<proteinExistence type="predicted"/>
<dbReference type="Pfam" id="PF00018">
    <property type="entry name" value="SH3_1"/>
    <property type="match status" value="1"/>
</dbReference>
<dbReference type="CDD" id="cd11856">
    <property type="entry name" value="SH3_p47phox_like"/>
    <property type="match status" value="1"/>
</dbReference>
<protein>
    <recommendedName>
        <fullName evidence="5">SH3 domain-containing protein</fullName>
    </recommendedName>
</protein>
<dbReference type="HOGENOM" id="CLU_005863_1_0_1"/>
<dbReference type="InterPro" id="IPR015915">
    <property type="entry name" value="Kelch-typ_b-propeller"/>
</dbReference>
<dbReference type="EMBL" id="KN831953">
    <property type="protein sequence ID" value="KIO10059.1"/>
    <property type="molecule type" value="Genomic_DNA"/>
</dbReference>
<dbReference type="InterPro" id="IPR048265">
    <property type="entry name" value="Rax2-like_third"/>
</dbReference>
<dbReference type="FunCoup" id="A0A0C3PNR7">
    <property type="interactions" value="5"/>
</dbReference>
<dbReference type="SMART" id="SM00326">
    <property type="entry name" value="SH3"/>
    <property type="match status" value="1"/>
</dbReference>
<dbReference type="InterPro" id="IPR036028">
    <property type="entry name" value="SH3-like_dom_sf"/>
</dbReference>
<dbReference type="InterPro" id="IPR048266">
    <property type="entry name" value="Rax2-like_second"/>
</dbReference>
<keyword evidence="1 2" id="KW-0728">SH3 domain</keyword>
<dbReference type="InterPro" id="IPR001452">
    <property type="entry name" value="SH3_domain"/>
</dbReference>
<dbReference type="Pfam" id="PF20843">
    <property type="entry name" value="Rax2_3"/>
    <property type="match status" value="1"/>
</dbReference>
<dbReference type="GO" id="GO:1902929">
    <property type="term" value="C:plasma membrane of growing cell tip"/>
    <property type="evidence" value="ECO:0007669"/>
    <property type="project" value="TreeGrafter"/>
</dbReference>
<dbReference type="InterPro" id="IPR024982">
    <property type="entry name" value="Rax2-like_C"/>
</dbReference>
<keyword evidence="3" id="KW-0812">Transmembrane</keyword>
<evidence type="ECO:0000259" key="5">
    <source>
        <dbReference type="PROSITE" id="PS50002"/>
    </source>
</evidence>
<keyword evidence="3" id="KW-1133">Transmembrane helix</keyword>
<evidence type="ECO:0000313" key="7">
    <source>
        <dbReference type="Proteomes" id="UP000054217"/>
    </source>
</evidence>
<name>A0A0C3PNR7_PISTI</name>
<dbReference type="STRING" id="870435.A0A0C3PNR7"/>
<dbReference type="SUPFAM" id="SSF117281">
    <property type="entry name" value="Kelch motif"/>
    <property type="match status" value="1"/>
</dbReference>
<reference evidence="6 7" key="1">
    <citation type="submission" date="2014-04" db="EMBL/GenBank/DDBJ databases">
        <authorList>
            <consortium name="DOE Joint Genome Institute"/>
            <person name="Kuo A."/>
            <person name="Kohler A."/>
            <person name="Costa M.D."/>
            <person name="Nagy L.G."/>
            <person name="Floudas D."/>
            <person name="Copeland A."/>
            <person name="Barry K.W."/>
            <person name="Cichocki N."/>
            <person name="Veneault-Fourrey C."/>
            <person name="LaButti K."/>
            <person name="Lindquist E.A."/>
            <person name="Lipzen A."/>
            <person name="Lundell T."/>
            <person name="Morin E."/>
            <person name="Murat C."/>
            <person name="Sun H."/>
            <person name="Tunlid A."/>
            <person name="Henrissat B."/>
            <person name="Grigoriev I.V."/>
            <person name="Hibbett D.S."/>
            <person name="Martin F."/>
            <person name="Nordberg H.P."/>
            <person name="Cantor M.N."/>
            <person name="Hua S.X."/>
        </authorList>
    </citation>
    <scope>NUCLEOTIDE SEQUENCE [LARGE SCALE GENOMIC DNA]</scope>
    <source>
        <strain evidence="6 7">Marx 270</strain>
    </source>
</reference>
<feature type="domain" description="SH3" evidence="5">
    <location>
        <begin position="1358"/>
        <end position="1415"/>
    </location>
</feature>
<accession>A0A0C3PNR7</accession>